<protein>
    <submittedName>
        <fullName evidence="1">Uncharacterized protein</fullName>
    </submittedName>
</protein>
<evidence type="ECO:0000313" key="2">
    <source>
        <dbReference type="Proteomes" id="UP000225277"/>
    </source>
</evidence>
<dbReference type="GeneID" id="35600478"/>
<accession>A0A2D3VA03</accession>
<sequence length="131" mass="15354">MFYKFERRNDAERQRRQYAFVRRPSRKLLQLRDRAEFSDYPGAQQGRQDVRVGETSAILPDGHPDRQKAELVLDAFRTSTTSPAPKERATARAFLARTRVGKRGRNHAMLRLRMWQTNPMMVQHCLAPKLD</sequence>
<dbReference type="Proteomes" id="UP000225277">
    <property type="component" value="Unassembled WGS sequence"/>
</dbReference>
<dbReference type="RefSeq" id="XP_023626354.1">
    <property type="nucleotide sequence ID" value="XM_023770586.1"/>
</dbReference>
<gene>
    <name evidence="1" type="ORF">RCC_05315</name>
</gene>
<organism evidence="1 2">
    <name type="scientific">Ramularia collo-cygni</name>
    <dbReference type="NCBI Taxonomy" id="112498"/>
    <lineage>
        <taxon>Eukaryota</taxon>
        <taxon>Fungi</taxon>
        <taxon>Dikarya</taxon>
        <taxon>Ascomycota</taxon>
        <taxon>Pezizomycotina</taxon>
        <taxon>Dothideomycetes</taxon>
        <taxon>Dothideomycetidae</taxon>
        <taxon>Mycosphaerellales</taxon>
        <taxon>Mycosphaerellaceae</taxon>
        <taxon>Ramularia</taxon>
    </lineage>
</organism>
<name>A0A2D3VA03_9PEZI</name>
<dbReference type="AlphaFoldDB" id="A0A2D3VA03"/>
<proteinExistence type="predicted"/>
<reference evidence="1 2" key="1">
    <citation type="submission" date="2016-03" db="EMBL/GenBank/DDBJ databases">
        <authorList>
            <person name="Ploux O."/>
        </authorList>
    </citation>
    <scope>NUCLEOTIDE SEQUENCE [LARGE SCALE GENOMIC DNA]</scope>
    <source>
        <strain evidence="1 2">URUG2</strain>
    </source>
</reference>
<evidence type="ECO:0000313" key="1">
    <source>
        <dbReference type="EMBL" id="CZT19464.1"/>
    </source>
</evidence>
<dbReference type="EMBL" id="FJUY01000007">
    <property type="protein sequence ID" value="CZT19464.1"/>
    <property type="molecule type" value="Genomic_DNA"/>
</dbReference>
<keyword evidence="2" id="KW-1185">Reference proteome</keyword>